<dbReference type="EMBL" id="NWSH01000935">
    <property type="protein sequence ID" value="PCG73481.1"/>
    <property type="molecule type" value="Genomic_DNA"/>
</dbReference>
<dbReference type="AlphaFoldDB" id="A0A2A4JND4"/>
<dbReference type="PANTHER" id="PTHR20922:SF13">
    <property type="entry name" value="DNL-TYPE ZINC FINGER PROTEIN"/>
    <property type="match status" value="1"/>
</dbReference>
<evidence type="ECO:0000313" key="6">
    <source>
        <dbReference type="EMBL" id="PCG73481.1"/>
    </source>
</evidence>
<feature type="domain" description="DNL-type" evidence="5">
    <location>
        <begin position="85"/>
        <end position="182"/>
    </location>
</feature>
<dbReference type="GO" id="GO:0006457">
    <property type="term" value="P:protein folding"/>
    <property type="evidence" value="ECO:0007669"/>
    <property type="project" value="TreeGrafter"/>
</dbReference>
<keyword evidence="1" id="KW-0479">Metal-binding</keyword>
<comment type="caution">
    <text evidence="6">The sequence shown here is derived from an EMBL/GenBank/DDBJ whole genome shotgun (WGS) entry which is preliminary data.</text>
</comment>
<accession>A0A2A4JND4</accession>
<dbReference type="PANTHER" id="PTHR20922">
    <property type="entry name" value="DNL-TYPE ZINC FINGER PROTEIN"/>
    <property type="match status" value="1"/>
</dbReference>
<evidence type="ECO:0000256" key="4">
    <source>
        <dbReference type="PROSITE-ProRule" id="PRU00834"/>
    </source>
</evidence>
<dbReference type="GO" id="GO:0050821">
    <property type="term" value="P:protein stabilization"/>
    <property type="evidence" value="ECO:0007669"/>
    <property type="project" value="TreeGrafter"/>
</dbReference>
<reference evidence="6" key="1">
    <citation type="submission" date="2017-09" db="EMBL/GenBank/DDBJ databases">
        <title>Contemporary evolution of a Lepidopteran species, Heliothis virescens, in response to modern agricultural practices.</title>
        <authorList>
            <person name="Fritz M.L."/>
            <person name="Deyonke A.M."/>
            <person name="Papanicolaou A."/>
            <person name="Micinski S."/>
            <person name="Westbrook J."/>
            <person name="Gould F."/>
        </authorList>
    </citation>
    <scope>NUCLEOTIDE SEQUENCE [LARGE SCALE GENOMIC DNA]</scope>
    <source>
        <strain evidence="6">HvINT-</strain>
        <tissue evidence="6">Whole body</tissue>
    </source>
</reference>
<proteinExistence type="predicted"/>
<protein>
    <recommendedName>
        <fullName evidence="5">DNL-type domain-containing protein</fullName>
    </recommendedName>
</protein>
<dbReference type="GO" id="GO:0030150">
    <property type="term" value="P:protein import into mitochondrial matrix"/>
    <property type="evidence" value="ECO:0007669"/>
    <property type="project" value="TreeGrafter"/>
</dbReference>
<dbReference type="Pfam" id="PF05180">
    <property type="entry name" value="zf-DNL"/>
    <property type="match status" value="1"/>
</dbReference>
<evidence type="ECO:0000259" key="5">
    <source>
        <dbReference type="PROSITE" id="PS51501"/>
    </source>
</evidence>
<dbReference type="InterPro" id="IPR007853">
    <property type="entry name" value="Znf_DNL-typ"/>
</dbReference>
<evidence type="ECO:0000256" key="2">
    <source>
        <dbReference type="ARBA" id="ARBA00022771"/>
    </source>
</evidence>
<keyword evidence="3" id="KW-0862">Zinc</keyword>
<gene>
    <name evidence="6" type="ORF">B5V51_14779</name>
</gene>
<keyword evidence="2 4" id="KW-0863">Zinc-finger</keyword>
<dbReference type="GO" id="GO:0008270">
    <property type="term" value="F:zinc ion binding"/>
    <property type="evidence" value="ECO:0007669"/>
    <property type="project" value="UniProtKB-KW"/>
</dbReference>
<dbReference type="PROSITE" id="PS51501">
    <property type="entry name" value="ZF_DNL"/>
    <property type="match status" value="1"/>
</dbReference>
<organism evidence="6">
    <name type="scientific">Heliothis virescens</name>
    <name type="common">Tobacco budworm moth</name>
    <dbReference type="NCBI Taxonomy" id="7102"/>
    <lineage>
        <taxon>Eukaryota</taxon>
        <taxon>Metazoa</taxon>
        <taxon>Ecdysozoa</taxon>
        <taxon>Arthropoda</taxon>
        <taxon>Hexapoda</taxon>
        <taxon>Insecta</taxon>
        <taxon>Pterygota</taxon>
        <taxon>Neoptera</taxon>
        <taxon>Endopterygota</taxon>
        <taxon>Lepidoptera</taxon>
        <taxon>Glossata</taxon>
        <taxon>Ditrysia</taxon>
        <taxon>Noctuoidea</taxon>
        <taxon>Noctuidae</taxon>
        <taxon>Heliothinae</taxon>
        <taxon>Heliothis</taxon>
    </lineage>
</organism>
<evidence type="ECO:0000256" key="3">
    <source>
        <dbReference type="ARBA" id="ARBA00022833"/>
    </source>
</evidence>
<dbReference type="GO" id="GO:0005739">
    <property type="term" value="C:mitochondrion"/>
    <property type="evidence" value="ECO:0007669"/>
    <property type="project" value="TreeGrafter"/>
</dbReference>
<dbReference type="InterPro" id="IPR024158">
    <property type="entry name" value="Mt_import_TIM15"/>
</dbReference>
<evidence type="ECO:0000256" key="1">
    <source>
        <dbReference type="ARBA" id="ARBA00022723"/>
    </source>
</evidence>
<sequence length="189" mass="21770">MWSLPFKALQRCKMSHKTLIDFVVKYHTPRLLNNVVFFPSNGNSYFGRRLMVPLSSSTPKVQSPRNFSTSTPKINEVQLNQQPKKTEGSFQLMFTCKKCNTRNSKFISKLAYYKGVVIVICEGCENKHLIADNLNWFTDMNGKKNIEDIMAEKGETVQKIMSTDLEFIAMEMARTLGKDEEKLLLKDEK</sequence>
<dbReference type="GO" id="GO:0051087">
    <property type="term" value="F:protein-folding chaperone binding"/>
    <property type="evidence" value="ECO:0007669"/>
    <property type="project" value="TreeGrafter"/>
</dbReference>
<dbReference type="STRING" id="7102.A0A2A4JND4"/>
<name>A0A2A4JND4_HELVI</name>